<dbReference type="InterPro" id="IPR016181">
    <property type="entry name" value="Acyl_CoA_acyltransferase"/>
</dbReference>
<dbReference type="CDD" id="cd04301">
    <property type="entry name" value="NAT_SF"/>
    <property type="match status" value="1"/>
</dbReference>
<dbReference type="GeneID" id="25845878"/>
<dbReference type="AlphaFoldDB" id="N4XFK7"/>
<gene>
    <name evidence="1" type="ORF">COCC4DRAFT_55169</name>
</gene>
<dbReference type="OrthoDB" id="2019666at2759"/>
<reference evidence="1 2" key="1">
    <citation type="journal article" date="2012" name="PLoS Pathog.">
        <title>Diverse lifestyles and strategies of plant pathogenesis encoded in the genomes of eighteen Dothideomycetes fungi.</title>
        <authorList>
            <person name="Ohm R.A."/>
            <person name="Feau N."/>
            <person name="Henrissat B."/>
            <person name="Schoch C.L."/>
            <person name="Horwitz B.A."/>
            <person name="Barry K.W."/>
            <person name="Condon B.J."/>
            <person name="Copeland A.C."/>
            <person name="Dhillon B."/>
            <person name="Glaser F."/>
            <person name="Hesse C.N."/>
            <person name="Kosti I."/>
            <person name="LaButti K."/>
            <person name="Lindquist E.A."/>
            <person name="Lucas S."/>
            <person name="Salamov A.A."/>
            <person name="Bradshaw R.E."/>
            <person name="Ciuffetti L."/>
            <person name="Hamelin R.C."/>
            <person name="Kema G.H.J."/>
            <person name="Lawrence C."/>
            <person name="Scott J.A."/>
            <person name="Spatafora J.W."/>
            <person name="Turgeon B.G."/>
            <person name="de Wit P.J.G.M."/>
            <person name="Zhong S."/>
            <person name="Goodwin S.B."/>
            <person name="Grigoriev I.V."/>
        </authorList>
    </citation>
    <scope>NUCLEOTIDE SEQUENCE [LARGE SCALE GENOMIC DNA]</scope>
    <source>
        <strain evidence="2">C4 / ATCC 48331 / race T</strain>
    </source>
</reference>
<sequence length="264" mass="29086">MSNTFTFETIPAAQVTETMLDQAAALFSSAYGIWSPEAEKNMGKYCKPGKRVKMSVERLREQSLAPGTNSVLVRSIDGDKLAGYAFATRWMYEGRQICWVTQLCVSHEYRGRKLATQILIRLREGQNDRGFGILSSHPAAILGALRAWGRGIEDVNMEIAKEHAAGIMAASPVKYVRDAKLKGSLFGSGDDGTVCCADTSFWVDHAEPFAALAEIKKRATWPFGDLPEGCEFLVLAQHLDLKNTISSHYITCEAQIESSVSRTL</sequence>
<organism evidence="1 2">
    <name type="scientific">Cochliobolus heterostrophus (strain C4 / ATCC 48331 / race T)</name>
    <name type="common">Southern corn leaf blight fungus</name>
    <name type="synonym">Bipolaris maydis</name>
    <dbReference type="NCBI Taxonomy" id="665024"/>
    <lineage>
        <taxon>Eukaryota</taxon>
        <taxon>Fungi</taxon>
        <taxon>Dikarya</taxon>
        <taxon>Ascomycota</taxon>
        <taxon>Pezizomycotina</taxon>
        <taxon>Dothideomycetes</taxon>
        <taxon>Pleosporomycetidae</taxon>
        <taxon>Pleosporales</taxon>
        <taxon>Pleosporineae</taxon>
        <taxon>Pleosporaceae</taxon>
        <taxon>Bipolaris</taxon>
    </lineage>
</organism>
<evidence type="ECO:0008006" key="3">
    <source>
        <dbReference type="Google" id="ProtNLM"/>
    </source>
</evidence>
<dbReference type="Proteomes" id="UP000012338">
    <property type="component" value="Unassembled WGS sequence"/>
</dbReference>
<dbReference type="SUPFAM" id="SSF55729">
    <property type="entry name" value="Acyl-CoA N-acyltransferases (Nat)"/>
    <property type="match status" value="1"/>
</dbReference>
<proteinExistence type="predicted"/>
<name>N4XFK7_COCH4</name>
<keyword evidence="2" id="KW-1185">Reference proteome</keyword>
<protein>
    <recommendedName>
        <fullName evidence="3">N-acetyltransferase domain-containing protein</fullName>
    </recommendedName>
</protein>
<evidence type="ECO:0000313" key="1">
    <source>
        <dbReference type="EMBL" id="ENI10510.1"/>
    </source>
</evidence>
<dbReference type="Gene3D" id="3.40.630.30">
    <property type="match status" value="1"/>
</dbReference>
<dbReference type="HOGENOM" id="CLU_056576_0_0_1"/>
<reference evidence="2" key="2">
    <citation type="journal article" date="2013" name="PLoS Genet.">
        <title>Comparative genome structure, secondary metabolite, and effector coding capacity across Cochliobolus pathogens.</title>
        <authorList>
            <person name="Condon B.J."/>
            <person name="Leng Y."/>
            <person name="Wu D."/>
            <person name="Bushley K.E."/>
            <person name="Ohm R.A."/>
            <person name="Otillar R."/>
            <person name="Martin J."/>
            <person name="Schackwitz W."/>
            <person name="Grimwood J."/>
            <person name="MohdZainudin N."/>
            <person name="Xue C."/>
            <person name="Wang R."/>
            <person name="Manning V.A."/>
            <person name="Dhillon B."/>
            <person name="Tu Z.J."/>
            <person name="Steffenson B.J."/>
            <person name="Salamov A."/>
            <person name="Sun H."/>
            <person name="Lowry S."/>
            <person name="LaButti K."/>
            <person name="Han J."/>
            <person name="Copeland A."/>
            <person name="Lindquist E."/>
            <person name="Barry K."/>
            <person name="Schmutz J."/>
            <person name="Baker S.E."/>
            <person name="Ciuffetti L.M."/>
            <person name="Grigoriev I.V."/>
            <person name="Zhong S."/>
            <person name="Turgeon B.G."/>
        </authorList>
    </citation>
    <scope>NUCLEOTIDE SEQUENCE [LARGE SCALE GENOMIC DNA]</scope>
    <source>
        <strain evidence="2">C4 / ATCC 48331 / race T</strain>
    </source>
</reference>
<evidence type="ECO:0000313" key="2">
    <source>
        <dbReference type="Proteomes" id="UP000012338"/>
    </source>
</evidence>
<accession>N4XFK7</accession>
<dbReference type="EMBL" id="KB733444">
    <property type="protein sequence ID" value="ENI10510.1"/>
    <property type="molecule type" value="Genomic_DNA"/>
</dbReference>